<gene>
    <name evidence="2" type="ORF">Lsed01_02241</name>
</gene>
<feature type="transmembrane region" description="Helical" evidence="1">
    <location>
        <begin position="9"/>
        <end position="28"/>
    </location>
</feature>
<accession>A0ABP9WJ90</accession>
<evidence type="ECO:0000313" key="3">
    <source>
        <dbReference type="Proteomes" id="UP001426770"/>
    </source>
</evidence>
<keyword evidence="1" id="KW-1133">Transmembrane helix</keyword>
<keyword evidence="1" id="KW-0812">Transmembrane</keyword>
<dbReference type="Proteomes" id="UP001426770">
    <property type="component" value="Unassembled WGS sequence"/>
</dbReference>
<comment type="caution">
    <text evidence="2">The sequence shown here is derived from an EMBL/GenBank/DDBJ whole genome shotgun (WGS) entry which is preliminary data.</text>
</comment>
<evidence type="ECO:0000256" key="1">
    <source>
        <dbReference type="SAM" id="Phobius"/>
    </source>
</evidence>
<evidence type="ECO:0008006" key="4">
    <source>
        <dbReference type="Google" id="ProtNLM"/>
    </source>
</evidence>
<keyword evidence="1" id="KW-0472">Membrane</keyword>
<reference evidence="2 3" key="1">
    <citation type="submission" date="2024-02" db="EMBL/GenBank/DDBJ databases">
        <title>Lysinimicrobium sediminis NBRC 112286.</title>
        <authorList>
            <person name="Ichikawa N."/>
            <person name="Katano-Makiyama Y."/>
            <person name="Hidaka K."/>
        </authorList>
    </citation>
    <scope>NUCLEOTIDE SEQUENCE [LARGE SCALE GENOMIC DNA]</scope>
    <source>
        <strain evidence="2 3">NBRC 112286</strain>
    </source>
</reference>
<keyword evidence="3" id="KW-1185">Reference proteome</keyword>
<proteinExistence type="predicted"/>
<dbReference type="EMBL" id="BAABRR010000013">
    <property type="protein sequence ID" value="GAA5519784.1"/>
    <property type="molecule type" value="Genomic_DNA"/>
</dbReference>
<protein>
    <recommendedName>
        <fullName evidence="4">DUF2178 domain-containing protein</fullName>
    </recommendedName>
</protein>
<organism evidence="2 3">
    <name type="scientific">Demequina sediminis</name>
    <dbReference type="NCBI Taxonomy" id="1930058"/>
    <lineage>
        <taxon>Bacteria</taxon>
        <taxon>Bacillati</taxon>
        <taxon>Actinomycetota</taxon>
        <taxon>Actinomycetes</taxon>
        <taxon>Micrococcales</taxon>
        <taxon>Demequinaceae</taxon>
        <taxon>Demequina</taxon>
    </lineage>
</organism>
<evidence type="ECO:0000313" key="2">
    <source>
        <dbReference type="EMBL" id="GAA5519784.1"/>
    </source>
</evidence>
<name>A0ABP9WJ90_9MICO</name>
<feature type="transmembrane region" description="Helical" evidence="1">
    <location>
        <begin position="40"/>
        <end position="60"/>
    </location>
</feature>
<dbReference type="RefSeq" id="WP_286215491.1">
    <property type="nucleotide sequence ID" value="NZ_AP027736.1"/>
</dbReference>
<feature type="transmembrane region" description="Helical" evidence="1">
    <location>
        <begin position="81"/>
        <end position="106"/>
    </location>
</feature>
<feature type="transmembrane region" description="Helical" evidence="1">
    <location>
        <begin position="112"/>
        <end position="136"/>
    </location>
</feature>
<sequence>MSFEERNRAIGLGLGIAAFVAYWVVIAVRAAGDDLPFTQVAWQGPMLAALVVGGAIYGAVYGTMRWRARGTRVADERDTHIALMSETAGGQLTGLAVLVTLIMMALDADPFWSAHVLFVGSFLGSVSSAVVSLSAYRGDLS</sequence>